<dbReference type="GO" id="GO:0015171">
    <property type="term" value="F:amino acid transmembrane transporter activity"/>
    <property type="evidence" value="ECO:0007669"/>
    <property type="project" value="TreeGrafter"/>
</dbReference>
<protein>
    <recommendedName>
        <fullName evidence="8">Amino acid permease/ SLC12A domain-containing protein</fullName>
    </recommendedName>
</protein>
<keyword evidence="5 7" id="KW-1133">Transmembrane helix</keyword>
<feature type="transmembrane region" description="Helical" evidence="7">
    <location>
        <begin position="74"/>
        <end position="102"/>
    </location>
</feature>
<dbReference type="GeneID" id="91103904"/>
<evidence type="ECO:0000256" key="3">
    <source>
        <dbReference type="ARBA" id="ARBA00022692"/>
    </source>
</evidence>
<keyword evidence="4" id="KW-0029">Amino-acid transport</keyword>
<evidence type="ECO:0000256" key="4">
    <source>
        <dbReference type="ARBA" id="ARBA00022970"/>
    </source>
</evidence>
<reference evidence="9 10" key="1">
    <citation type="submission" date="2024-01" db="EMBL/GenBank/DDBJ databases">
        <title>Comparative genomics of Cryptococcus and Kwoniella reveals pathogenesis evolution and contrasting modes of karyotype evolution via chromosome fusion or intercentromeric recombination.</title>
        <authorList>
            <person name="Coelho M.A."/>
            <person name="David-Palma M."/>
            <person name="Shea T."/>
            <person name="Bowers K."/>
            <person name="McGinley-Smith S."/>
            <person name="Mohammad A.W."/>
            <person name="Gnirke A."/>
            <person name="Yurkov A.M."/>
            <person name="Nowrousian M."/>
            <person name="Sun S."/>
            <person name="Cuomo C.A."/>
            <person name="Heitman J."/>
        </authorList>
    </citation>
    <scope>NUCLEOTIDE SEQUENCE [LARGE SCALE GENOMIC DNA]</scope>
    <source>
        <strain evidence="9 10">PYCC6329</strain>
    </source>
</reference>
<dbReference type="FunFam" id="1.20.1740.10:FF:000001">
    <property type="entry name" value="Amino acid permease"/>
    <property type="match status" value="1"/>
</dbReference>
<evidence type="ECO:0000313" key="10">
    <source>
        <dbReference type="Proteomes" id="UP001358614"/>
    </source>
</evidence>
<dbReference type="PANTHER" id="PTHR43341">
    <property type="entry name" value="AMINO ACID PERMEASE"/>
    <property type="match status" value="1"/>
</dbReference>
<feature type="transmembrane region" description="Helical" evidence="7">
    <location>
        <begin position="333"/>
        <end position="354"/>
    </location>
</feature>
<sequence length="544" mass="59264">MASDNVHELTDLPEVKDDLVHSVETVIEEDREVADPGLKRSLKSRHMQMLAIGGVIGPGYFVGIGNGFTNGGPAGLLLGFGIVGILLWVVMQSLAEMAAFLAVSGSFTNYTSRFVDPAFGFSLGWNYAFLWFGILGAEYNNLGIGMSRLVGIWLTISHDLLEVRFAKLGIYPCVLAFSYLGVLAFGEAEFALTAMKLLFIVAFFLCSILITSGAIGDQGKIGFKYYSDPGAFADGVSGVFKVFVFAALQYSGTEMIGLTAGESANPGRDVPKAVRFVFWRVLVVFLGGIFFLSLCVPWNDPTLLSGASKTARSPFVISFVNAGLPRGGDAVNAIIIITILSALNGALYVSSRTVSALAHQKQAPKFLGHINKRGVPTYALIFCNLFGFISLLNLSSGAGHVYDWLVNITGVATFITWGGICLAHLRFRKALSLQGVSLEELPFKAAFYPYGAWIGLCGNLFFIFFQGWTAFLSPFSVEDFFKNYVMIPVFVIMYLGYKFWNKTKWVDLATADLVTGRREMNPEDRLLDIKKIGIGKRILGAFTG</sequence>
<keyword evidence="6 7" id="KW-0472">Membrane</keyword>
<comment type="subcellular location">
    <subcellularLocation>
        <location evidence="1">Membrane</location>
        <topology evidence="1">Multi-pass membrane protein</topology>
    </subcellularLocation>
</comment>
<feature type="transmembrane region" description="Helical" evidence="7">
    <location>
        <begin position="375"/>
        <end position="392"/>
    </location>
</feature>
<dbReference type="PIRSF" id="PIRSF006060">
    <property type="entry name" value="AA_transporter"/>
    <property type="match status" value="1"/>
</dbReference>
<evidence type="ECO:0000313" key="9">
    <source>
        <dbReference type="EMBL" id="WWD07006.1"/>
    </source>
</evidence>
<feature type="transmembrane region" description="Helical" evidence="7">
    <location>
        <begin position="404"/>
        <end position="425"/>
    </location>
</feature>
<feature type="transmembrane region" description="Helical" evidence="7">
    <location>
        <begin position="114"/>
        <end position="133"/>
    </location>
</feature>
<dbReference type="InterPro" id="IPR004840">
    <property type="entry name" value="Amino_acid_permease_CS"/>
</dbReference>
<dbReference type="InterPro" id="IPR004841">
    <property type="entry name" value="AA-permease/SLC12A_dom"/>
</dbReference>
<evidence type="ECO:0000256" key="6">
    <source>
        <dbReference type="ARBA" id="ARBA00023136"/>
    </source>
</evidence>
<feature type="transmembrane region" description="Helical" evidence="7">
    <location>
        <begin position="277"/>
        <end position="299"/>
    </location>
</feature>
<dbReference type="Proteomes" id="UP001358614">
    <property type="component" value="Chromosome 1"/>
</dbReference>
<feature type="transmembrane region" description="Helical" evidence="7">
    <location>
        <begin position="480"/>
        <end position="497"/>
    </location>
</feature>
<proteinExistence type="predicted"/>
<accession>A0AAX4KKN0</accession>
<evidence type="ECO:0000259" key="8">
    <source>
        <dbReference type="Pfam" id="PF00324"/>
    </source>
</evidence>
<dbReference type="PANTHER" id="PTHR43341:SF26">
    <property type="entry name" value="GENERAL AMINO ACID PERMEASE AGP3"/>
    <property type="match status" value="1"/>
</dbReference>
<evidence type="ECO:0000256" key="1">
    <source>
        <dbReference type="ARBA" id="ARBA00004141"/>
    </source>
</evidence>
<keyword evidence="2" id="KW-0813">Transport</keyword>
<dbReference type="Gene3D" id="1.20.1740.10">
    <property type="entry name" value="Amino acid/polyamine transporter I"/>
    <property type="match status" value="1"/>
</dbReference>
<organism evidence="9 10">
    <name type="scientific">Kwoniella europaea PYCC6329</name>
    <dbReference type="NCBI Taxonomy" id="1423913"/>
    <lineage>
        <taxon>Eukaryota</taxon>
        <taxon>Fungi</taxon>
        <taxon>Dikarya</taxon>
        <taxon>Basidiomycota</taxon>
        <taxon>Agaricomycotina</taxon>
        <taxon>Tremellomycetes</taxon>
        <taxon>Tremellales</taxon>
        <taxon>Cryptococcaceae</taxon>
        <taxon>Kwoniella</taxon>
    </lineage>
</organism>
<feature type="transmembrane region" description="Helical" evidence="7">
    <location>
        <begin position="49"/>
        <end position="68"/>
    </location>
</feature>
<dbReference type="Pfam" id="PF00324">
    <property type="entry name" value="AA_permease"/>
    <property type="match status" value="1"/>
</dbReference>
<evidence type="ECO:0000256" key="2">
    <source>
        <dbReference type="ARBA" id="ARBA00022448"/>
    </source>
</evidence>
<keyword evidence="3 7" id="KW-0812">Transmembrane</keyword>
<gene>
    <name evidence="9" type="ORF">V865_005103</name>
</gene>
<feature type="transmembrane region" description="Helical" evidence="7">
    <location>
        <begin position="446"/>
        <end position="468"/>
    </location>
</feature>
<name>A0AAX4KKN0_9TREE</name>
<keyword evidence="10" id="KW-1185">Reference proteome</keyword>
<dbReference type="GO" id="GO:0016020">
    <property type="term" value="C:membrane"/>
    <property type="evidence" value="ECO:0007669"/>
    <property type="project" value="UniProtKB-SubCell"/>
</dbReference>
<feature type="transmembrane region" description="Helical" evidence="7">
    <location>
        <begin position="168"/>
        <end position="185"/>
    </location>
</feature>
<evidence type="ECO:0000256" key="7">
    <source>
        <dbReference type="SAM" id="Phobius"/>
    </source>
</evidence>
<dbReference type="KEGG" id="ker:91103904"/>
<dbReference type="EMBL" id="CP144089">
    <property type="protein sequence ID" value="WWD07006.1"/>
    <property type="molecule type" value="Genomic_DNA"/>
</dbReference>
<dbReference type="PROSITE" id="PS00218">
    <property type="entry name" value="AMINO_ACID_PERMEASE_1"/>
    <property type="match status" value="1"/>
</dbReference>
<dbReference type="RefSeq" id="XP_066084973.1">
    <property type="nucleotide sequence ID" value="XM_066228876.1"/>
</dbReference>
<dbReference type="InterPro" id="IPR050524">
    <property type="entry name" value="APC_YAT"/>
</dbReference>
<feature type="transmembrane region" description="Helical" evidence="7">
    <location>
        <begin position="197"/>
        <end position="216"/>
    </location>
</feature>
<evidence type="ECO:0000256" key="5">
    <source>
        <dbReference type="ARBA" id="ARBA00022989"/>
    </source>
</evidence>
<dbReference type="AlphaFoldDB" id="A0AAX4KKN0"/>
<feature type="domain" description="Amino acid permease/ SLC12A" evidence="8">
    <location>
        <begin position="46"/>
        <end position="504"/>
    </location>
</feature>